<dbReference type="PANTHER" id="PTHR38686:SF1">
    <property type="entry name" value="APOLIPOPROTEIN N-ACYLTRANSFERASE"/>
    <property type="match status" value="1"/>
</dbReference>
<feature type="transmembrane region" description="Helical" evidence="9">
    <location>
        <begin position="51"/>
        <end position="69"/>
    </location>
</feature>
<evidence type="ECO:0000256" key="6">
    <source>
        <dbReference type="ARBA" id="ARBA00022989"/>
    </source>
</evidence>
<evidence type="ECO:0000256" key="8">
    <source>
        <dbReference type="ARBA" id="ARBA00023315"/>
    </source>
</evidence>
<gene>
    <name evidence="9" type="primary">lnt</name>
    <name evidence="11" type="ORF">OD816_001536</name>
</gene>
<dbReference type="EMBL" id="JAPHEG010000009">
    <property type="protein sequence ID" value="MDF2954291.1"/>
    <property type="molecule type" value="Genomic_DNA"/>
</dbReference>
<comment type="pathway">
    <text evidence="9">Protein modification; lipoprotein biosynthesis (N-acyl transfer).</text>
</comment>
<keyword evidence="5 9" id="KW-0812">Transmembrane</keyword>
<evidence type="ECO:0000259" key="10">
    <source>
        <dbReference type="PROSITE" id="PS50263"/>
    </source>
</evidence>
<protein>
    <recommendedName>
        <fullName evidence="9">Apolipoprotein N-acyltransferase</fullName>
        <shortName evidence="9">ALP N-acyltransferase</shortName>
        <ecNumber evidence="9">2.3.1.269</ecNumber>
    </recommendedName>
</protein>
<sequence>MRNLVNLAAPFFSALLLTLSFPKFNLWIMGFFFLVPLLFGFSSIKESKNIVVFSFIFGVLHFSTLLYWLVYTLTKYGNLSILFSLLLLLLLSFYLSLYYVILFYINFKFKIFETPNFIKAAFFSLSFVGIEYLRGTLLTGFTWGQLGYILSNFSPFLQSADIWGIWGLSFILVLANYYLFFLLYYLFFFHKPWVNLNFLINNFCFLALFTALLSYGVYKENFWKNLLAKEKRAIKVSLLQGNIPQEMKEKSEIEYSLKVYKNLALSSLRKRPDIIFFPETAFPFFFLYEKDPTLKLLSSLDNIEAEAKKFNHFPVLIFGTFRLEYKKGRPMVYNSLIVWHRKKLIDFYDKEKLVPFGEYIPLENYLSFLKKITVGLGIVKPGFSKNINVPLQEKAFKIVPLICFESAFSEILKKRLKESPRLIFIATNDAWFDRTSAPYQHFQMARVRAVEARRYILQVANTGITGIIDPLGKIIKATQLEKREIVFGEVKLFSQKTLFVKYGNILGIAGSITLLFSILILLLAKSLTPRD</sequence>
<evidence type="ECO:0000313" key="11">
    <source>
        <dbReference type="EMBL" id="MDF2954291.1"/>
    </source>
</evidence>
<feature type="transmembrane region" description="Helical" evidence="9">
    <location>
        <begin position="117"/>
        <end position="143"/>
    </location>
</feature>
<proteinExistence type="inferred from homology"/>
<dbReference type="EC" id="2.3.1.269" evidence="9"/>
<accession>A0AAE3P6J0</accession>
<dbReference type="CDD" id="cd07571">
    <property type="entry name" value="ALP_N-acyl_transferase"/>
    <property type="match status" value="1"/>
</dbReference>
<feature type="transmembrane region" description="Helical" evidence="9">
    <location>
        <begin position="199"/>
        <end position="218"/>
    </location>
</feature>
<dbReference type="GO" id="GO:0016410">
    <property type="term" value="F:N-acyltransferase activity"/>
    <property type="evidence" value="ECO:0007669"/>
    <property type="project" value="UniProtKB-UniRule"/>
</dbReference>
<evidence type="ECO:0000256" key="5">
    <source>
        <dbReference type="ARBA" id="ARBA00022692"/>
    </source>
</evidence>
<feature type="transmembrane region" description="Helical" evidence="9">
    <location>
        <begin position="163"/>
        <end position="187"/>
    </location>
</feature>
<dbReference type="Pfam" id="PF00795">
    <property type="entry name" value="CN_hydrolase"/>
    <property type="match status" value="1"/>
</dbReference>
<name>A0AAE3P6J0_9BACT</name>
<keyword evidence="4 9" id="KW-0808">Transferase</keyword>
<dbReference type="AlphaFoldDB" id="A0AAE3P6J0"/>
<evidence type="ECO:0000256" key="1">
    <source>
        <dbReference type="ARBA" id="ARBA00004651"/>
    </source>
</evidence>
<keyword evidence="7 9" id="KW-0472">Membrane</keyword>
<keyword evidence="8 9" id="KW-0012">Acyltransferase</keyword>
<keyword evidence="6 9" id="KW-1133">Transmembrane helix</keyword>
<evidence type="ECO:0000256" key="3">
    <source>
        <dbReference type="ARBA" id="ARBA00022475"/>
    </source>
</evidence>
<dbReference type="InterPro" id="IPR036526">
    <property type="entry name" value="C-N_Hydrolase_sf"/>
</dbReference>
<dbReference type="GO" id="GO:0042158">
    <property type="term" value="P:lipoprotein biosynthetic process"/>
    <property type="evidence" value="ECO:0007669"/>
    <property type="project" value="UniProtKB-UniRule"/>
</dbReference>
<feature type="transmembrane region" description="Helical" evidence="9">
    <location>
        <begin position="81"/>
        <end position="105"/>
    </location>
</feature>
<dbReference type="HAMAP" id="MF_01148">
    <property type="entry name" value="Lnt"/>
    <property type="match status" value="1"/>
</dbReference>
<comment type="subcellular location">
    <subcellularLocation>
        <location evidence="1 9">Cell membrane</location>
        <topology evidence="1 9">Multi-pass membrane protein</topology>
    </subcellularLocation>
</comment>
<dbReference type="Gene3D" id="3.60.110.10">
    <property type="entry name" value="Carbon-nitrogen hydrolase"/>
    <property type="match status" value="1"/>
</dbReference>
<dbReference type="Pfam" id="PF20154">
    <property type="entry name" value="LNT_N"/>
    <property type="match status" value="1"/>
</dbReference>
<dbReference type="InterPro" id="IPR045378">
    <property type="entry name" value="LNT_N"/>
</dbReference>
<evidence type="ECO:0000313" key="12">
    <source>
        <dbReference type="Proteomes" id="UP001144110"/>
    </source>
</evidence>
<dbReference type="Proteomes" id="UP001144110">
    <property type="component" value="Unassembled WGS sequence"/>
</dbReference>
<reference evidence="11" key="1">
    <citation type="submission" date="2022-11" db="EMBL/GenBank/DDBJ databases">
        <title>Candidatus Alkanophaga archaea from heated hydrothermal vent sediment oxidize petroleum alkanes.</title>
        <authorList>
            <person name="Zehnle H."/>
            <person name="Laso-Perez R."/>
            <person name="Lipp J."/>
            <person name="Teske A."/>
            <person name="Wegener G."/>
        </authorList>
    </citation>
    <scope>NUCLEOTIDE SEQUENCE</scope>
    <source>
        <strain evidence="11">MCA70</strain>
    </source>
</reference>
<keyword evidence="3 9" id="KW-1003">Cell membrane</keyword>
<comment type="catalytic activity">
    <reaction evidence="9">
        <text>N-terminal S-1,2-diacyl-sn-glyceryl-L-cysteinyl-[lipoprotein] + a glycerophospholipid = N-acyl-S-1,2-diacyl-sn-glyceryl-L-cysteinyl-[lipoprotein] + a 2-acyl-sn-glycero-3-phospholipid + H(+)</text>
        <dbReference type="Rhea" id="RHEA:48228"/>
        <dbReference type="Rhea" id="RHEA-COMP:14681"/>
        <dbReference type="Rhea" id="RHEA-COMP:14684"/>
        <dbReference type="ChEBI" id="CHEBI:15378"/>
        <dbReference type="ChEBI" id="CHEBI:136912"/>
        <dbReference type="ChEBI" id="CHEBI:140656"/>
        <dbReference type="ChEBI" id="CHEBI:140657"/>
        <dbReference type="ChEBI" id="CHEBI:140660"/>
        <dbReference type="EC" id="2.3.1.269"/>
    </reaction>
</comment>
<evidence type="ECO:0000256" key="9">
    <source>
        <dbReference type="HAMAP-Rule" id="MF_01148"/>
    </source>
</evidence>
<evidence type="ECO:0000256" key="4">
    <source>
        <dbReference type="ARBA" id="ARBA00022679"/>
    </source>
</evidence>
<evidence type="ECO:0000256" key="2">
    <source>
        <dbReference type="ARBA" id="ARBA00010065"/>
    </source>
</evidence>
<organism evidence="11 12">
    <name type="scientific">Candidatus Thermodesulfobacterium syntrophicum</name>
    <dbReference type="NCBI Taxonomy" id="3060442"/>
    <lineage>
        <taxon>Bacteria</taxon>
        <taxon>Pseudomonadati</taxon>
        <taxon>Thermodesulfobacteriota</taxon>
        <taxon>Thermodesulfobacteria</taxon>
        <taxon>Thermodesulfobacteriales</taxon>
        <taxon>Thermodesulfobacteriaceae</taxon>
        <taxon>Thermodesulfobacterium</taxon>
    </lineage>
</organism>
<comment type="caution">
    <text evidence="11">The sequence shown here is derived from an EMBL/GenBank/DDBJ whole genome shotgun (WGS) entry which is preliminary data.</text>
</comment>
<dbReference type="GO" id="GO:0005886">
    <property type="term" value="C:plasma membrane"/>
    <property type="evidence" value="ECO:0007669"/>
    <property type="project" value="UniProtKB-SubCell"/>
</dbReference>
<feature type="domain" description="CN hydrolase" evidence="10">
    <location>
        <begin position="239"/>
        <end position="492"/>
    </location>
</feature>
<comment type="similarity">
    <text evidence="2 9">Belongs to the CN hydrolase family. Apolipoprotein N-acyltransferase subfamily.</text>
</comment>
<dbReference type="InterPro" id="IPR003010">
    <property type="entry name" value="C-N_Hydrolase"/>
</dbReference>
<dbReference type="PROSITE" id="PS50263">
    <property type="entry name" value="CN_HYDROLASE"/>
    <property type="match status" value="1"/>
</dbReference>
<dbReference type="NCBIfam" id="TIGR00546">
    <property type="entry name" value="lnt"/>
    <property type="match status" value="1"/>
</dbReference>
<dbReference type="InterPro" id="IPR004563">
    <property type="entry name" value="Apolipo_AcylTrfase"/>
</dbReference>
<feature type="transmembrane region" description="Helical" evidence="9">
    <location>
        <begin position="502"/>
        <end position="524"/>
    </location>
</feature>
<evidence type="ECO:0000256" key="7">
    <source>
        <dbReference type="ARBA" id="ARBA00023136"/>
    </source>
</evidence>
<feature type="transmembrane region" description="Helical" evidence="9">
    <location>
        <begin position="26"/>
        <end position="44"/>
    </location>
</feature>
<dbReference type="SUPFAM" id="SSF56317">
    <property type="entry name" value="Carbon-nitrogen hydrolase"/>
    <property type="match status" value="1"/>
</dbReference>
<dbReference type="PANTHER" id="PTHR38686">
    <property type="entry name" value="APOLIPOPROTEIN N-ACYLTRANSFERASE"/>
    <property type="match status" value="1"/>
</dbReference>
<comment type="function">
    <text evidence="9">Catalyzes the phospholipid dependent N-acylation of the N-terminal cysteine of apolipoprotein, the last step in lipoprotein maturation.</text>
</comment>